<dbReference type="RefSeq" id="XP_001007968.2">
    <property type="nucleotide sequence ID" value="XM_001007968.2"/>
</dbReference>
<dbReference type="SUPFAM" id="SSF52047">
    <property type="entry name" value="RNI-like"/>
    <property type="match status" value="1"/>
</dbReference>
<gene>
    <name evidence="1" type="ORF">TTHERM_00540430</name>
</gene>
<organism evidence="1 2">
    <name type="scientific">Tetrahymena thermophila (strain SB210)</name>
    <dbReference type="NCBI Taxonomy" id="312017"/>
    <lineage>
        <taxon>Eukaryota</taxon>
        <taxon>Sar</taxon>
        <taxon>Alveolata</taxon>
        <taxon>Ciliophora</taxon>
        <taxon>Intramacronucleata</taxon>
        <taxon>Oligohymenophorea</taxon>
        <taxon>Hymenostomatida</taxon>
        <taxon>Tetrahymenina</taxon>
        <taxon>Tetrahymenidae</taxon>
        <taxon>Tetrahymena</taxon>
    </lineage>
</organism>
<evidence type="ECO:0008006" key="3">
    <source>
        <dbReference type="Google" id="ProtNLM"/>
    </source>
</evidence>
<keyword evidence="2" id="KW-1185">Reference proteome</keyword>
<accession>I7MHN3</accession>
<evidence type="ECO:0000313" key="1">
    <source>
        <dbReference type="EMBL" id="EAR87723.2"/>
    </source>
</evidence>
<dbReference type="KEGG" id="tet:TTHERM_00540430"/>
<evidence type="ECO:0000313" key="2">
    <source>
        <dbReference type="Proteomes" id="UP000009168"/>
    </source>
</evidence>
<dbReference type="Proteomes" id="UP000009168">
    <property type="component" value="Unassembled WGS sequence"/>
</dbReference>
<name>I7MHN3_TETTS</name>
<dbReference type="AlphaFoldDB" id="I7MHN3"/>
<dbReference type="InParanoid" id="I7MHN3"/>
<dbReference type="Gene3D" id="3.80.10.10">
    <property type="entry name" value="Ribonuclease Inhibitor"/>
    <property type="match status" value="1"/>
</dbReference>
<sequence length="438" mass="51359">MIAFSNFQYEDIVQYFEESLFDLDTNEIDPNYEQSKIQTLQKIILDLMSLEKISFNFFKNCDIYNSALQLKNSSNYFPSLQYLSIDFSNYSEIKSSVFENLGIFISNLESLEYLSLIIDNFNKQKIDYSFNIFSSIFKNIPKKLSSLNLDVKLIDIDSSSIEIFTQYLEKLTNLQNLYFQVGDNCQLKTENSIILANSIQKLIQLKRLNLIIQSDNQISQQGIIQLLQSIRHLKSLENLHLDIFGNETISDQILKEAKFSFQYLEKLTQFKWILKSKIQNQKLADDLGELLPCTKQLKQLDLIYEKQYILFMNEQLNGLDNLESLSIQIKNINVSIETDKLLQKVFSIQSLKQLHLKFEKPAQIQFQLTLNLDCFLQLTNLQILNLEKPVINEINQLTFSQIQQLNYIEARNTQSLFINRKFIRLNQVSFCSKIKNYL</sequence>
<dbReference type="InterPro" id="IPR032675">
    <property type="entry name" value="LRR_dom_sf"/>
</dbReference>
<dbReference type="EMBL" id="GG662849">
    <property type="protein sequence ID" value="EAR87723.2"/>
    <property type="molecule type" value="Genomic_DNA"/>
</dbReference>
<protein>
    <recommendedName>
        <fullName evidence="3">Kinase domain protein</fullName>
    </recommendedName>
</protein>
<dbReference type="GeneID" id="7832560"/>
<reference evidence="2" key="1">
    <citation type="journal article" date="2006" name="PLoS Biol.">
        <title>Macronuclear genome sequence of the ciliate Tetrahymena thermophila, a model eukaryote.</title>
        <authorList>
            <person name="Eisen J.A."/>
            <person name="Coyne R.S."/>
            <person name="Wu M."/>
            <person name="Wu D."/>
            <person name="Thiagarajan M."/>
            <person name="Wortman J.R."/>
            <person name="Badger J.H."/>
            <person name="Ren Q."/>
            <person name="Amedeo P."/>
            <person name="Jones K.M."/>
            <person name="Tallon L.J."/>
            <person name="Delcher A.L."/>
            <person name="Salzberg S.L."/>
            <person name="Silva J.C."/>
            <person name="Haas B.J."/>
            <person name="Majoros W.H."/>
            <person name="Farzad M."/>
            <person name="Carlton J.M."/>
            <person name="Smith R.K. Jr."/>
            <person name="Garg J."/>
            <person name="Pearlman R.E."/>
            <person name="Karrer K.M."/>
            <person name="Sun L."/>
            <person name="Manning G."/>
            <person name="Elde N.C."/>
            <person name="Turkewitz A.P."/>
            <person name="Asai D.J."/>
            <person name="Wilkes D.E."/>
            <person name="Wang Y."/>
            <person name="Cai H."/>
            <person name="Collins K."/>
            <person name="Stewart B.A."/>
            <person name="Lee S.R."/>
            <person name="Wilamowska K."/>
            <person name="Weinberg Z."/>
            <person name="Ruzzo W.L."/>
            <person name="Wloga D."/>
            <person name="Gaertig J."/>
            <person name="Frankel J."/>
            <person name="Tsao C.-C."/>
            <person name="Gorovsky M.A."/>
            <person name="Keeling P.J."/>
            <person name="Waller R.F."/>
            <person name="Patron N.J."/>
            <person name="Cherry J.M."/>
            <person name="Stover N.A."/>
            <person name="Krieger C.J."/>
            <person name="del Toro C."/>
            <person name="Ryder H.F."/>
            <person name="Williamson S.C."/>
            <person name="Barbeau R.A."/>
            <person name="Hamilton E.P."/>
            <person name="Orias E."/>
        </authorList>
    </citation>
    <scope>NUCLEOTIDE SEQUENCE [LARGE SCALE GENOMIC DNA]</scope>
    <source>
        <strain evidence="2">SB210</strain>
    </source>
</reference>
<proteinExistence type="predicted"/>